<gene>
    <name evidence="2" type="ORF">C496_05597</name>
</gene>
<evidence type="ECO:0000256" key="1">
    <source>
        <dbReference type="SAM" id="MobiDB-lite"/>
    </source>
</evidence>
<keyword evidence="3" id="KW-1185">Reference proteome</keyword>
<proteinExistence type="predicted"/>
<feature type="compositionally biased region" description="Basic and acidic residues" evidence="1">
    <location>
        <begin position="56"/>
        <end position="66"/>
    </location>
</feature>
<comment type="caution">
    <text evidence="2">The sequence shown here is derived from an EMBL/GenBank/DDBJ whole genome shotgun (WGS) entry which is preliminary data.</text>
</comment>
<dbReference type="eggNOG" id="ENOG502N5ZV">
    <property type="taxonomic scope" value="Archaea"/>
</dbReference>
<sequence>MVSWLGAVRIIAMIAVASPLEGTTRVGADRQPTPEFAIDTEESGEPASFGSMSIETHADKKRQYPL</sequence>
<reference evidence="2 3" key="1">
    <citation type="journal article" date="2014" name="PLoS Genet.">
        <title>Phylogenetically driven sequencing of extremely halophilic archaea reveals strategies for static and dynamic osmo-response.</title>
        <authorList>
            <person name="Becker E.A."/>
            <person name="Seitzer P.M."/>
            <person name="Tritt A."/>
            <person name="Larsen D."/>
            <person name="Krusor M."/>
            <person name="Yao A.I."/>
            <person name="Wu D."/>
            <person name="Madern D."/>
            <person name="Eisen J.A."/>
            <person name="Darling A.E."/>
            <person name="Facciotti M.T."/>
        </authorList>
    </citation>
    <scope>NUCLEOTIDE SEQUENCE [LARGE SCALE GENOMIC DNA]</scope>
    <source>
        <strain evidence="2 3">GA33</strain>
    </source>
</reference>
<organism evidence="2 3">
    <name type="scientific">Natronorubrum tibetense GA33</name>
    <dbReference type="NCBI Taxonomy" id="1114856"/>
    <lineage>
        <taxon>Archaea</taxon>
        <taxon>Methanobacteriati</taxon>
        <taxon>Methanobacteriota</taxon>
        <taxon>Stenosarchaea group</taxon>
        <taxon>Halobacteria</taxon>
        <taxon>Halobacteriales</taxon>
        <taxon>Natrialbaceae</taxon>
        <taxon>Natronorubrum</taxon>
    </lineage>
</organism>
<protein>
    <submittedName>
        <fullName evidence="2">Uncharacterized protein</fullName>
    </submittedName>
</protein>
<dbReference type="AlphaFoldDB" id="L9VZU8"/>
<dbReference type="Proteomes" id="UP000011599">
    <property type="component" value="Unassembled WGS sequence"/>
</dbReference>
<evidence type="ECO:0000313" key="2">
    <source>
        <dbReference type="EMBL" id="ELY42784.1"/>
    </source>
</evidence>
<dbReference type="EMBL" id="AOHW01000022">
    <property type="protein sequence ID" value="ELY42784.1"/>
    <property type="molecule type" value="Genomic_DNA"/>
</dbReference>
<accession>L9VZU8</accession>
<name>L9VZU8_9EURY</name>
<feature type="region of interest" description="Disordered" evidence="1">
    <location>
        <begin position="22"/>
        <end position="66"/>
    </location>
</feature>
<dbReference type="PATRIC" id="fig|1114856.3.peg.1164"/>
<evidence type="ECO:0000313" key="3">
    <source>
        <dbReference type="Proteomes" id="UP000011599"/>
    </source>
</evidence>